<dbReference type="InParanoid" id="A0A4S2N035"/>
<keyword evidence="12" id="KW-1185">Reference proteome</keyword>
<gene>
    <name evidence="11" type="ORF">EX30DRAFT_339727</name>
</gene>
<keyword evidence="4 9" id="KW-0560">Oxidoreductase</keyword>
<name>A0A4S2N035_9PEZI</name>
<organism evidence="11 12">
    <name type="scientific">Ascodesmis nigricans</name>
    <dbReference type="NCBI Taxonomy" id="341454"/>
    <lineage>
        <taxon>Eukaryota</taxon>
        <taxon>Fungi</taxon>
        <taxon>Dikarya</taxon>
        <taxon>Ascomycota</taxon>
        <taxon>Pezizomycotina</taxon>
        <taxon>Pezizomycetes</taxon>
        <taxon>Pezizales</taxon>
        <taxon>Ascodesmidaceae</taxon>
        <taxon>Ascodesmis</taxon>
    </lineage>
</organism>
<dbReference type="GO" id="GO:0045454">
    <property type="term" value="P:cell redox homeostasis"/>
    <property type="evidence" value="ECO:0007669"/>
    <property type="project" value="TreeGrafter"/>
</dbReference>
<dbReference type="EMBL" id="ML220115">
    <property type="protein sequence ID" value="TGZ82449.1"/>
    <property type="molecule type" value="Genomic_DNA"/>
</dbReference>
<evidence type="ECO:0000313" key="11">
    <source>
        <dbReference type="EMBL" id="TGZ82449.1"/>
    </source>
</evidence>
<sequence>MSGLKAGDKFPQGVTFNYVPYSPEKDDINACGRPISFDASKEWAGKRVVLFAVPGAFTPTCSEAHLPGYIKNLPELKKRGVDVVAVTSYNDAFVMNAWSKANGIKNDEILFLEDPEAKFAKSIGWTMGPRTARFAVLVDKDGTILYAGKDEKGQLEKSTAEAVLAKL</sequence>
<dbReference type="GO" id="GO:0008379">
    <property type="term" value="F:thioredoxin peroxidase activity"/>
    <property type="evidence" value="ECO:0007669"/>
    <property type="project" value="InterPro"/>
</dbReference>
<evidence type="ECO:0000256" key="5">
    <source>
        <dbReference type="ARBA" id="ARBA00023284"/>
    </source>
</evidence>
<dbReference type="Proteomes" id="UP000298138">
    <property type="component" value="Unassembled WGS sequence"/>
</dbReference>
<dbReference type="FunFam" id="3.40.30.10:FF:000020">
    <property type="entry name" value="Peroxiredoxin"/>
    <property type="match status" value="1"/>
</dbReference>
<feature type="active site" description="Cysteine sulfenic acid (-SOH) intermediate" evidence="8">
    <location>
        <position position="61"/>
    </location>
</feature>
<dbReference type="GO" id="GO:0005739">
    <property type="term" value="C:mitochondrion"/>
    <property type="evidence" value="ECO:0007669"/>
    <property type="project" value="TreeGrafter"/>
</dbReference>
<evidence type="ECO:0000259" key="10">
    <source>
        <dbReference type="PROSITE" id="PS51352"/>
    </source>
</evidence>
<dbReference type="PANTHER" id="PTHR10430:SF16">
    <property type="entry name" value="PEROXIREDOXIN-5, MITOCHONDRIAL"/>
    <property type="match status" value="1"/>
</dbReference>
<evidence type="ECO:0000313" key="12">
    <source>
        <dbReference type="Proteomes" id="UP000298138"/>
    </source>
</evidence>
<comment type="similarity">
    <text evidence="1 9">Belongs to the peroxiredoxin family. Prx5 subfamily.</text>
</comment>
<dbReference type="SUPFAM" id="SSF52833">
    <property type="entry name" value="Thioredoxin-like"/>
    <property type="match status" value="1"/>
</dbReference>
<dbReference type="STRING" id="341454.A0A4S2N035"/>
<evidence type="ECO:0000256" key="7">
    <source>
        <dbReference type="ARBA" id="ARBA00079296"/>
    </source>
</evidence>
<dbReference type="InterPro" id="IPR036249">
    <property type="entry name" value="Thioredoxin-like_sf"/>
</dbReference>
<dbReference type="PROSITE" id="PS51352">
    <property type="entry name" value="THIOREDOXIN_2"/>
    <property type="match status" value="1"/>
</dbReference>
<protein>
    <recommendedName>
        <fullName evidence="6">Thioredoxin peroxidase</fullName>
    </recommendedName>
    <alternativeName>
        <fullName evidence="7">Thioredoxin-dependent peroxiredoxin</fullName>
    </alternativeName>
</protein>
<evidence type="ECO:0000256" key="1">
    <source>
        <dbReference type="ARBA" id="ARBA00010505"/>
    </source>
</evidence>
<evidence type="ECO:0000256" key="9">
    <source>
        <dbReference type="RuleBase" id="RU366011"/>
    </source>
</evidence>
<keyword evidence="2 9" id="KW-0575">Peroxidase</keyword>
<evidence type="ECO:0000256" key="4">
    <source>
        <dbReference type="ARBA" id="ARBA00023002"/>
    </source>
</evidence>
<dbReference type="OrthoDB" id="195498at2759"/>
<dbReference type="GO" id="GO:0034599">
    <property type="term" value="P:cellular response to oxidative stress"/>
    <property type="evidence" value="ECO:0007669"/>
    <property type="project" value="InterPro"/>
</dbReference>
<accession>A0A4S2N035</accession>
<dbReference type="InterPro" id="IPR037944">
    <property type="entry name" value="PRX5-like"/>
</dbReference>
<comment type="function">
    <text evidence="9">Thiol-specific peroxidase that catalyzes the reduction of hydrogen peroxide and organic hydroperoxides to water and alcohols, respectively. Plays a role in cell protection against oxidative stress by detoxifying peroxides.</text>
</comment>
<dbReference type="Pfam" id="PF08534">
    <property type="entry name" value="Redoxin"/>
    <property type="match status" value="1"/>
</dbReference>
<dbReference type="Gene3D" id="3.40.30.10">
    <property type="entry name" value="Glutaredoxin"/>
    <property type="match status" value="1"/>
</dbReference>
<dbReference type="FunCoup" id="A0A4S2N035">
    <property type="interactions" value="560"/>
</dbReference>
<evidence type="ECO:0000256" key="3">
    <source>
        <dbReference type="ARBA" id="ARBA00022862"/>
    </source>
</evidence>
<keyword evidence="5 9" id="KW-0676">Redox-active center</keyword>
<dbReference type="GO" id="GO:0005777">
    <property type="term" value="C:peroxisome"/>
    <property type="evidence" value="ECO:0007669"/>
    <property type="project" value="TreeGrafter"/>
</dbReference>
<evidence type="ECO:0000256" key="2">
    <source>
        <dbReference type="ARBA" id="ARBA00022559"/>
    </source>
</evidence>
<evidence type="ECO:0000256" key="8">
    <source>
        <dbReference type="PIRSR" id="PIRSR637944-1"/>
    </source>
</evidence>
<dbReference type="CDD" id="cd03013">
    <property type="entry name" value="PRX5_like"/>
    <property type="match status" value="1"/>
</dbReference>
<dbReference type="GO" id="GO:0042744">
    <property type="term" value="P:hydrogen peroxide catabolic process"/>
    <property type="evidence" value="ECO:0007669"/>
    <property type="project" value="TreeGrafter"/>
</dbReference>
<feature type="domain" description="Thioredoxin" evidence="10">
    <location>
        <begin position="4"/>
        <end position="167"/>
    </location>
</feature>
<dbReference type="InterPro" id="IPR013740">
    <property type="entry name" value="Redoxin"/>
</dbReference>
<evidence type="ECO:0000256" key="6">
    <source>
        <dbReference type="ARBA" id="ARBA00032824"/>
    </source>
</evidence>
<reference evidence="11 12" key="1">
    <citation type="submission" date="2019-04" db="EMBL/GenBank/DDBJ databases">
        <title>Comparative genomics and transcriptomics to analyze fruiting body development in filamentous ascomycetes.</title>
        <authorList>
            <consortium name="DOE Joint Genome Institute"/>
            <person name="Lutkenhaus R."/>
            <person name="Traeger S."/>
            <person name="Breuer J."/>
            <person name="Kuo A."/>
            <person name="Lipzen A."/>
            <person name="Pangilinan J."/>
            <person name="Dilworth D."/>
            <person name="Sandor L."/>
            <person name="Poggeler S."/>
            <person name="Barry K."/>
            <person name="Grigoriev I.V."/>
            <person name="Nowrousian M."/>
        </authorList>
    </citation>
    <scope>NUCLEOTIDE SEQUENCE [LARGE SCALE GENOMIC DNA]</scope>
    <source>
        <strain evidence="11 12">CBS 389.68</strain>
    </source>
</reference>
<keyword evidence="3 9" id="KW-0049">Antioxidant</keyword>
<dbReference type="InterPro" id="IPR013766">
    <property type="entry name" value="Thioredoxin_domain"/>
</dbReference>
<dbReference type="AlphaFoldDB" id="A0A4S2N035"/>
<dbReference type="PANTHER" id="PTHR10430">
    <property type="entry name" value="PEROXIREDOXIN"/>
    <property type="match status" value="1"/>
</dbReference>
<proteinExistence type="inferred from homology"/>